<accession>A0A8R1E464</accession>
<feature type="transmembrane region" description="Helical" evidence="1">
    <location>
        <begin position="43"/>
        <end position="65"/>
    </location>
</feature>
<reference evidence="2" key="2">
    <citation type="submission" date="2022-06" db="UniProtKB">
        <authorList>
            <consortium name="EnsemblMetazoa"/>
        </authorList>
    </citation>
    <scope>IDENTIFICATION</scope>
    <source>
        <strain evidence="2">DF5081</strain>
    </source>
</reference>
<protein>
    <submittedName>
        <fullName evidence="2">Uncharacterized protein</fullName>
    </submittedName>
</protein>
<feature type="transmembrane region" description="Helical" evidence="1">
    <location>
        <begin position="77"/>
        <end position="99"/>
    </location>
</feature>
<dbReference type="AlphaFoldDB" id="A0A8R1E464"/>
<keyword evidence="3" id="KW-1185">Reference proteome</keyword>
<evidence type="ECO:0000313" key="2">
    <source>
        <dbReference type="EnsemblMetazoa" id="CJA18483.1"/>
    </source>
</evidence>
<proteinExistence type="predicted"/>
<reference evidence="3" key="1">
    <citation type="submission" date="2010-08" db="EMBL/GenBank/DDBJ databases">
        <authorList>
            <consortium name="Caenorhabditis japonica Sequencing Consortium"/>
            <person name="Wilson R.K."/>
        </authorList>
    </citation>
    <scope>NUCLEOTIDE SEQUENCE [LARGE SCALE GENOMIC DNA]</scope>
    <source>
        <strain evidence="3">DF5081</strain>
    </source>
</reference>
<evidence type="ECO:0000313" key="3">
    <source>
        <dbReference type="Proteomes" id="UP000005237"/>
    </source>
</evidence>
<dbReference type="EnsemblMetazoa" id="CJA18483.1">
    <property type="protein sequence ID" value="CJA18483.1"/>
    <property type="gene ID" value="WBGene00137684"/>
</dbReference>
<dbReference type="Proteomes" id="UP000005237">
    <property type="component" value="Unassembled WGS sequence"/>
</dbReference>
<keyword evidence="1" id="KW-1133">Transmembrane helix</keyword>
<keyword evidence="1" id="KW-0472">Membrane</keyword>
<organism evidence="2 3">
    <name type="scientific">Caenorhabditis japonica</name>
    <dbReference type="NCBI Taxonomy" id="281687"/>
    <lineage>
        <taxon>Eukaryota</taxon>
        <taxon>Metazoa</taxon>
        <taxon>Ecdysozoa</taxon>
        <taxon>Nematoda</taxon>
        <taxon>Chromadorea</taxon>
        <taxon>Rhabditida</taxon>
        <taxon>Rhabditina</taxon>
        <taxon>Rhabditomorpha</taxon>
        <taxon>Rhabditoidea</taxon>
        <taxon>Rhabditidae</taxon>
        <taxon>Peloderinae</taxon>
        <taxon>Caenorhabditis</taxon>
    </lineage>
</organism>
<sequence>MITYWDVLAVVNYSVCLVGIPVNIMYFKLVVLNQGFDGYCRSCLYPLLSSLALGAPYCASMWLLLFGIIFKDLFYEFFFFGNIVMNVNSTVFPLIFLYSSKKIRKKILRINPFRGKSAPMAFEVQNLDGERIDFIQSQNEYFQQLRTTWG</sequence>
<keyword evidence="1" id="KW-0812">Transmembrane</keyword>
<evidence type="ECO:0000256" key="1">
    <source>
        <dbReference type="SAM" id="Phobius"/>
    </source>
</evidence>
<name>A0A8R1E464_CAEJA</name>
<feature type="transmembrane region" description="Helical" evidence="1">
    <location>
        <begin position="12"/>
        <end position="31"/>
    </location>
</feature>